<name>A0AA46NTI1_9NOCA</name>
<dbReference type="Gene3D" id="3.40.50.300">
    <property type="entry name" value="P-loop containing nucleotide triphosphate hydrolases"/>
    <property type="match status" value="1"/>
</dbReference>
<dbReference type="GO" id="GO:0004386">
    <property type="term" value="F:helicase activity"/>
    <property type="evidence" value="ECO:0007669"/>
    <property type="project" value="UniProtKB-KW"/>
</dbReference>
<keyword evidence="1" id="KW-0378">Hydrolase</keyword>
<gene>
    <name evidence="1" type="ORF">OCS65_18330</name>
</gene>
<accession>A0AA46NTI1</accession>
<dbReference type="InterPro" id="IPR027417">
    <property type="entry name" value="P-loop_NTPase"/>
</dbReference>
<evidence type="ECO:0000313" key="1">
    <source>
        <dbReference type="EMBL" id="UYF92438.1"/>
    </source>
</evidence>
<dbReference type="EMBL" id="CP106982">
    <property type="protein sequence ID" value="UYF92438.1"/>
    <property type="molecule type" value="Genomic_DNA"/>
</dbReference>
<dbReference type="SUPFAM" id="SSF52540">
    <property type="entry name" value="P-loop containing nucleoside triphosphate hydrolases"/>
    <property type="match status" value="1"/>
</dbReference>
<dbReference type="AlphaFoldDB" id="A0AA46NTI1"/>
<protein>
    <submittedName>
        <fullName evidence="1">Helicase RepA family protein</fullName>
    </submittedName>
</protein>
<sequence length="321" mass="34416">MTGVEPLVDGLLYRDTLAQLSGPPGSYKSFVTLGVSCAVATGQNWEGHHVPKAGCVVYVAAEGASGLRARILAWCELSGVDPDELEDRLYVLPTPIQLGNVIDVSEAVELVAELGADLLVLDTRARCTIGLEENSATEQGRAISALERVQDAAHCTVLVVHHSPKGGTGGRGSSAWDGQVWTDLRVTGEDMVATIEVAKHKDAVSGTKNHYRLIKHTVSETLMPGCDEEQRKSLVVVRRDPSDNLSEDRPSTRTVLDILRTSAGHEGLTRAEIRDLSAEHGVSKSMAYEAVNALLKKGALRNVGTEKRAKYVPTAAYLEGT</sequence>
<dbReference type="Proteomes" id="UP001163947">
    <property type="component" value="Chromosome"/>
</dbReference>
<keyword evidence="1" id="KW-0067">ATP-binding</keyword>
<dbReference type="Pfam" id="PF13481">
    <property type="entry name" value="AAA_25"/>
    <property type="match status" value="1"/>
</dbReference>
<keyword evidence="1" id="KW-0347">Helicase</keyword>
<proteinExistence type="predicted"/>
<keyword evidence="1" id="KW-0547">Nucleotide-binding</keyword>
<reference evidence="1" key="1">
    <citation type="submission" date="2022-09" db="EMBL/GenBank/DDBJ databases">
        <title>The genome sequence of Rhodococcus aetherivorans N1.</title>
        <authorList>
            <person name="Jiang W."/>
        </authorList>
    </citation>
    <scope>NUCLEOTIDE SEQUENCE</scope>
    <source>
        <strain evidence="1">N1</strain>
    </source>
</reference>
<evidence type="ECO:0000313" key="2">
    <source>
        <dbReference type="Proteomes" id="UP001163947"/>
    </source>
</evidence>
<organism evidence="1 2">
    <name type="scientific">Rhodococcus aetherivorans</name>
    <dbReference type="NCBI Taxonomy" id="191292"/>
    <lineage>
        <taxon>Bacteria</taxon>
        <taxon>Bacillati</taxon>
        <taxon>Actinomycetota</taxon>
        <taxon>Actinomycetes</taxon>
        <taxon>Mycobacteriales</taxon>
        <taxon>Nocardiaceae</taxon>
        <taxon>Rhodococcus</taxon>
    </lineage>
</organism>